<dbReference type="AlphaFoldDB" id="A0A1H3A3H6"/>
<comment type="similarity">
    <text evidence="1">Belongs to the membrane fusion protein (MFP) (TC 8.A.1) family.</text>
</comment>
<dbReference type="Gene3D" id="2.40.420.20">
    <property type="match status" value="1"/>
</dbReference>
<feature type="domain" description="CusB-like beta-barrel" evidence="3">
    <location>
        <begin position="189"/>
        <end position="263"/>
    </location>
</feature>
<dbReference type="PANTHER" id="PTHR30469">
    <property type="entry name" value="MULTIDRUG RESISTANCE PROTEIN MDTA"/>
    <property type="match status" value="1"/>
</dbReference>
<evidence type="ECO:0000259" key="2">
    <source>
        <dbReference type="Pfam" id="PF25917"/>
    </source>
</evidence>
<dbReference type="NCBIfam" id="TIGR01730">
    <property type="entry name" value="RND_mfp"/>
    <property type="match status" value="1"/>
</dbReference>
<sequence length="338" mass="36895">MKITNLLVITSLIFFISCSEKKKETKEKKIHKVEITKITSNTQKEILTYSGTIEADNTVSLGFMTSGRVSNILVQEGVKVRKGQLLANIDATSYKNAFDIANAGLELANDNFNRLKQLYDKGSLPERDFIAVKVAVAQANANKNLAAKNLTDTKLYAPFSGMITQKLTEVGAIAAPGVPAFTIMKTDKVYATASISESEISKLKIDSDAMVEIPSMKKTFQGKVAIINHSADALTRTFTVKIRLDNSESQLLPGMISNININTNNMQNIIAIPANTVLRDANNISYVYVVQNNTAIKKRVTIGNFTGNNVIVTDGLSTNDVLVSKGYTNIKDGQEVTF</sequence>
<evidence type="ECO:0000259" key="4">
    <source>
        <dbReference type="Pfam" id="PF25989"/>
    </source>
</evidence>
<reference evidence="5 6" key="1">
    <citation type="submission" date="2016-10" db="EMBL/GenBank/DDBJ databases">
        <authorList>
            <person name="de Groot N.N."/>
        </authorList>
    </citation>
    <scope>NUCLEOTIDE SEQUENCE [LARGE SCALE GENOMIC DNA]</scope>
    <source>
        <strain evidence="5 6">DSM 24956</strain>
    </source>
</reference>
<keyword evidence="6" id="KW-1185">Reference proteome</keyword>
<dbReference type="GO" id="GO:0015562">
    <property type="term" value="F:efflux transmembrane transporter activity"/>
    <property type="evidence" value="ECO:0007669"/>
    <property type="project" value="TreeGrafter"/>
</dbReference>
<evidence type="ECO:0000256" key="1">
    <source>
        <dbReference type="ARBA" id="ARBA00009477"/>
    </source>
</evidence>
<dbReference type="InterPro" id="IPR058637">
    <property type="entry name" value="YknX-like_C"/>
</dbReference>
<dbReference type="RefSeq" id="WP_090122739.1">
    <property type="nucleotide sequence ID" value="NZ_FNNJ01000004.1"/>
</dbReference>
<dbReference type="SUPFAM" id="SSF111369">
    <property type="entry name" value="HlyD-like secretion proteins"/>
    <property type="match status" value="1"/>
</dbReference>
<dbReference type="Pfam" id="PF25917">
    <property type="entry name" value="BSH_RND"/>
    <property type="match status" value="1"/>
</dbReference>
<dbReference type="OrthoDB" id="9806939at2"/>
<dbReference type="Gene3D" id="2.40.30.170">
    <property type="match status" value="1"/>
</dbReference>
<dbReference type="PROSITE" id="PS51257">
    <property type="entry name" value="PROKAR_LIPOPROTEIN"/>
    <property type="match status" value="1"/>
</dbReference>
<dbReference type="STRING" id="762486.SAMN05444411_1047"/>
<dbReference type="InterPro" id="IPR058625">
    <property type="entry name" value="MdtA-like_BSH"/>
</dbReference>
<dbReference type="Gene3D" id="2.40.50.100">
    <property type="match status" value="1"/>
</dbReference>
<feature type="domain" description="Multidrug resistance protein MdtA-like barrel-sandwich hybrid" evidence="2">
    <location>
        <begin position="58"/>
        <end position="184"/>
    </location>
</feature>
<feature type="domain" description="YknX-like C-terminal permuted SH3-like" evidence="4">
    <location>
        <begin position="270"/>
        <end position="337"/>
    </location>
</feature>
<dbReference type="Proteomes" id="UP000199595">
    <property type="component" value="Unassembled WGS sequence"/>
</dbReference>
<dbReference type="EMBL" id="FNNJ01000004">
    <property type="protein sequence ID" value="SDX23941.1"/>
    <property type="molecule type" value="Genomic_DNA"/>
</dbReference>
<dbReference type="InterPro" id="IPR058792">
    <property type="entry name" value="Beta-barrel_RND_2"/>
</dbReference>
<name>A0A1H3A3H6_9FLAO</name>
<dbReference type="Pfam" id="PF25954">
    <property type="entry name" value="Beta-barrel_RND_2"/>
    <property type="match status" value="1"/>
</dbReference>
<organism evidence="5 6">
    <name type="scientific">Lutibacter oricola</name>
    <dbReference type="NCBI Taxonomy" id="762486"/>
    <lineage>
        <taxon>Bacteria</taxon>
        <taxon>Pseudomonadati</taxon>
        <taxon>Bacteroidota</taxon>
        <taxon>Flavobacteriia</taxon>
        <taxon>Flavobacteriales</taxon>
        <taxon>Flavobacteriaceae</taxon>
        <taxon>Lutibacter</taxon>
    </lineage>
</organism>
<gene>
    <name evidence="5" type="ORF">SAMN05444411_1047</name>
</gene>
<accession>A0A1H3A3H6</accession>
<dbReference type="InterPro" id="IPR006143">
    <property type="entry name" value="RND_pump_MFP"/>
</dbReference>
<evidence type="ECO:0000259" key="3">
    <source>
        <dbReference type="Pfam" id="PF25954"/>
    </source>
</evidence>
<dbReference type="Pfam" id="PF25989">
    <property type="entry name" value="YknX_C"/>
    <property type="match status" value="1"/>
</dbReference>
<proteinExistence type="inferred from homology"/>
<protein>
    <submittedName>
        <fullName evidence="5">RND family efflux transporter, MFP subunit</fullName>
    </submittedName>
</protein>
<dbReference type="GO" id="GO:1990281">
    <property type="term" value="C:efflux pump complex"/>
    <property type="evidence" value="ECO:0007669"/>
    <property type="project" value="TreeGrafter"/>
</dbReference>
<evidence type="ECO:0000313" key="6">
    <source>
        <dbReference type="Proteomes" id="UP000199595"/>
    </source>
</evidence>
<dbReference type="Gene3D" id="1.10.287.470">
    <property type="entry name" value="Helix hairpin bin"/>
    <property type="match status" value="1"/>
</dbReference>
<evidence type="ECO:0000313" key="5">
    <source>
        <dbReference type="EMBL" id="SDX23941.1"/>
    </source>
</evidence>